<dbReference type="Gene3D" id="3.90.400.10">
    <property type="entry name" value="Oligo-1,6-glucosidase, Domain 2"/>
    <property type="match status" value="1"/>
</dbReference>
<keyword evidence="3" id="KW-0326">Glycosidase</keyword>
<evidence type="ECO:0000256" key="3">
    <source>
        <dbReference type="ARBA" id="ARBA00023295"/>
    </source>
</evidence>
<sequence length="541" mass="60521">MTATPWWRGATIYQIYPRSFADSDGDGVGDLPGILAKVDYLSWLGVDAVWLSPFYPSPMVDFGYDVSDYTGVDPLFGGLADFDALVSALHAHGIRVIVDFVPNHSSDRHAWFVESKAARTARRRDWYVWADPRPDGGPPNNWESYFGGSAWELDPATSQYYLHTFHRTQPDLNWDNGEVRQAMADALRFWLARGVDGVRVDVLWILAKDRARRDNPPNDRWRPGEPYWHRQVRRYSEDQPEAHDHARFIRGVVDEFPDRVMIGEVVLPAERAVAYYGAALDEAHLPLNFGLADLAPWSPRTFHATVTGYLRSLPPGAEPNWFLGNHDFERVASRLGQRTARLAQVLMLTLPGTALLYYGDELGLPNGHIPPALVSDPQAVAFPERSRESARTPMQWDLTEHAGFGAATPWLPVSRTGGEWTVARQRDDPASMLSLVRALLRLRADDPAVAHGDYAPLPVPDPRVLAFTRSAGHHRVTVVANFSDDVVPTPAPAGEHRVTLVSSAGNHDPRTLQPKEAKVLGTAVQDWEETRRIAHARRRTT</sequence>
<gene>
    <name evidence="5" type="ORF">SAMN04488563_5699</name>
</gene>
<dbReference type="SUPFAM" id="SSF51445">
    <property type="entry name" value="(Trans)glycosidases"/>
    <property type="match status" value="1"/>
</dbReference>
<dbReference type="STRING" id="419479.SAMN04488563_5699"/>
<accession>A0A1H2LCB9</accession>
<dbReference type="Gene3D" id="3.20.20.80">
    <property type="entry name" value="Glycosidases"/>
    <property type="match status" value="1"/>
</dbReference>
<dbReference type="SUPFAM" id="SSF51011">
    <property type="entry name" value="Glycosyl hydrolase domain"/>
    <property type="match status" value="1"/>
</dbReference>
<dbReference type="RefSeq" id="WP_052762948.1">
    <property type="nucleotide sequence ID" value="NZ_LBMC01000044.1"/>
</dbReference>
<dbReference type="Pfam" id="PF00128">
    <property type="entry name" value="Alpha-amylase"/>
    <property type="match status" value="1"/>
</dbReference>
<evidence type="ECO:0000259" key="4">
    <source>
        <dbReference type="SMART" id="SM00642"/>
    </source>
</evidence>
<evidence type="ECO:0000256" key="1">
    <source>
        <dbReference type="ARBA" id="ARBA00008061"/>
    </source>
</evidence>
<comment type="similarity">
    <text evidence="1">Belongs to the glycosyl hydrolase 13 family.</text>
</comment>
<dbReference type="PANTHER" id="PTHR10357:SF179">
    <property type="entry name" value="NEUTRAL AND BASIC AMINO ACID TRANSPORT PROTEIN RBAT"/>
    <property type="match status" value="1"/>
</dbReference>
<dbReference type="FunFam" id="3.90.400.10:FF:000002">
    <property type="entry name" value="Sucrose isomerase"/>
    <property type="match status" value="1"/>
</dbReference>
<dbReference type="GO" id="GO:0009313">
    <property type="term" value="P:oligosaccharide catabolic process"/>
    <property type="evidence" value="ECO:0007669"/>
    <property type="project" value="TreeGrafter"/>
</dbReference>
<dbReference type="Gene3D" id="2.60.40.1180">
    <property type="entry name" value="Golgi alpha-mannosidase II"/>
    <property type="match status" value="1"/>
</dbReference>
<dbReference type="OrthoDB" id="9043248at2"/>
<dbReference type="InterPro" id="IPR006047">
    <property type="entry name" value="GH13_cat_dom"/>
</dbReference>
<dbReference type="Proteomes" id="UP000182977">
    <property type="component" value="Chromosome I"/>
</dbReference>
<proteinExistence type="inferred from homology"/>
<dbReference type="InterPro" id="IPR017853">
    <property type="entry name" value="GH"/>
</dbReference>
<organism evidence="5 6">
    <name type="scientific">Jiangella alkaliphila</name>
    <dbReference type="NCBI Taxonomy" id="419479"/>
    <lineage>
        <taxon>Bacteria</taxon>
        <taxon>Bacillati</taxon>
        <taxon>Actinomycetota</taxon>
        <taxon>Actinomycetes</taxon>
        <taxon>Jiangellales</taxon>
        <taxon>Jiangellaceae</taxon>
        <taxon>Jiangella</taxon>
    </lineage>
</organism>
<dbReference type="PANTHER" id="PTHR10357">
    <property type="entry name" value="ALPHA-AMYLASE FAMILY MEMBER"/>
    <property type="match status" value="1"/>
</dbReference>
<protein>
    <submittedName>
        <fullName evidence="5">Alpha-glucosidase</fullName>
    </submittedName>
</protein>
<feature type="domain" description="Glycosyl hydrolase family 13 catalytic" evidence="4">
    <location>
        <begin position="14"/>
        <end position="391"/>
    </location>
</feature>
<dbReference type="EMBL" id="LT629791">
    <property type="protein sequence ID" value="SDU78066.1"/>
    <property type="molecule type" value="Genomic_DNA"/>
</dbReference>
<name>A0A1H2LCB9_9ACTN</name>
<dbReference type="AlphaFoldDB" id="A0A1H2LCB9"/>
<reference evidence="6" key="1">
    <citation type="submission" date="2016-10" db="EMBL/GenBank/DDBJ databases">
        <authorList>
            <person name="Varghese N."/>
            <person name="Submissions S."/>
        </authorList>
    </citation>
    <scope>NUCLEOTIDE SEQUENCE [LARGE SCALE GENOMIC DNA]</scope>
    <source>
        <strain evidence="6">DSM 45079</strain>
    </source>
</reference>
<dbReference type="CDD" id="cd11331">
    <property type="entry name" value="AmyAc_OligoGlu_like"/>
    <property type="match status" value="1"/>
</dbReference>
<evidence type="ECO:0000313" key="6">
    <source>
        <dbReference type="Proteomes" id="UP000182977"/>
    </source>
</evidence>
<dbReference type="SMART" id="SM00642">
    <property type="entry name" value="Aamy"/>
    <property type="match status" value="1"/>
</dbReference>
<evidence type="ECO:0000256" key="2">
    <source>
        <dbReference type="ARBA" id="ARBA00022801"/>
    </source>
</evidence>
<dbReference type="GO" id="GO:0004556">
    <property type="term" value="F:alpha-amylase activity"/>
    <property type="evidence" value="ECO:0007669"/>
    <property type="project" value="TreeGrafter"/>
</dbReference>
<dbReference type="InterPro" id="IPR013780">
    <property type="entry name" value="Glyco_hydro_b"/>
</dbReference>
<keyword evidence="2" id="KW-0378">Hydrolase</keyword>
<keyword evidence="6" id="KW-1185">Reference proteome</keyword>
<evidence type="ECO:0000313" key="5">
    <source>
        <dbReference type="EMBL" id="SDU78066.1"/>
    </source>
</evidence>
<dbReference type="InterPro" id="IPR045857">
    <property type="entry name" value="O16G_dom_2"/>
</dbReference>